<name>A0A8H6FT07_9LECA</name>
<comment type="caution">
    <text evidence="2">The sequence shown here is derived from an EMBL/GenBank/DDBJ whole genome shotgun (WGS) entry which is preliminary data.</text>
</comment>
<evidence type="ECO:0000313" key="2">
    <source>
        <dbReference type="EMBL" id="KAF6234149.1"/>
    </source>
</evidence>
<dbReference type="AlphaFoldDB" id="A0A8H6FT07"/>
<keyword evidence="3" id="KW-1185">Reference proteome</keyword>
<protein>
    <submittedName>
        <fullName evidence="2">Uncharacterized protein</fullName>
    </submittedName>
</protein>
<evidence type="ECO:0000256" key="1">
    <source>
        <dbReference type="SAM" id="MobiDB-lite"/>
    </source>
</evidence>
<accession>A0A8H6FT07</accession>
<dbReference type="Proteomes" id="UP000578531">
    <property type="component" value="Unassembled WGS sequence"/>
</dbReference>
<proteinExistence type="predicted"/>
<evidence type="ECO:0000313" key="3">
    <source>
        <dbReference type="Proteomes" id="UP000578531"/>
    </source>
</evidence>
<dbReference type="RefSeq" id="XP_037163550.1">
    <property type="nucleotide sequence ID" value="XM_037309471.1"/>
</dbReference>
<organism evidence="2 3">
    <name type="scientific">Letharia columbiana</name>
    <dbReference type="NCBI Taxonomy" id="112416"/>
    <lineage>
        <taxon>Eukaryota</taxon>
        <taxon>Fungi</taxon>
        <taxon>Dikarya</taxon>
        <taxon>Ascomycota</taxon>
        <taxon>Pezizomycotina</taxon>
        <taxon>Lecanoromycetes</taxon>
        <taxon>OSLEUM clade</taxon>
        <taxon>Lecanoromycetidae</taxon>
        <taxon>Lecanorales</taxon>
        <taxon>Lecanorineae</taxon>
        <taxon>Parmeliaceae</taxon>
        <taxon>Letharia</taxon>
    </lineage>
</organism>
<dbReference type="EMBL" id="JACCJC010000032">
    <property type="protein sequence ID" value="KAF6234149.1"/>
    <property type="molecule type" value="Genomic_DNA"/>
</dbReference>
<feature type="compositionally biased region" description="Basic and acidic residues" evidence="1">
    <location>
        <begin position="40"/>
        <end position="57"/>
    </location>
</feature>
<feature type="compositionally biased region" description="Low complexity" evidence="1">
    <location>
        <begin position="19"/>
        <end position="37"/>
    </location>
</feature>
<gene>
    <name evidence="2" type="ORF">HO173_007569</name>
</gene>
<sequence length="174" mass="19519">MQEEDNNDSGGEWSRATYSDASRSSSPKSIAPPSSSSLKRKAETSLDASIDQKESRKGTKRRKTRADEVAVSRLRSTIMALPPNIEAIRQTLFDVREEVRWTAEEFAQLWPFMDNFWVCNKPNNPITKSGTQSSYWWCRLHKGATESDNAGYDVSKLQAPTNPAKVSVDSEDEG</sequence>
<reference evidence="2 3" key="1">
    <citation type="journal article" date="2020" name="Genomics">
        <title>Complete, high-quality genomes from long-read metagenomic sequencing of two wolf lichen thalli reveals enigmatic genome architecture.</title>
        <authorList>
            <person name="McKenzie S.K."/>
            <person name="Walston R.F."/>
            <person name="Allen J.L."/>
        </authorList>
    </citation>
    <scope>NUCLEOTIDE SEQUENCE [LARGE SCALE GENOMIC DNA]</scope>
    <source>
        <strain evidence="2">WasteWater2</strain>
    </source>
</reference>
<feature type="region of interest" description="Disordered" evidence="1">
    <location>
        <begin position="1"/>
        <end position="68"/>
    </location>
</feature>
<feature type="region of interest" description="Disordered" evidence="1">
    <location>
        <begin position="146"/>
        <end position="174"/>
    </location>
</feature>
<dbReference type="GeneID" id="59289225"/>